<evidence type="ECO:0000256" key="1">
    <source>
        <dbReference type="ARBA" id="ARBA00000085"/>
    </source>
</evidence>
<organism evidence="11 12">
    <name type="scientific">Corynebacterium durum F0235</name>
    <dbReference type="NCBI Taxonomy" id="1035195"/>
    <lineage>
        <taxon>Bacteria</taxon>
        <taxon>Bacillati</taxon>
        <taxon>Actinomycetota</taxon>
        <taxon>Actinomycetes</taxon>
        <taxon>Mycobacteriales</taxon>
        <taxon>Corynebacteriaceae</taxon>
        <taxon>Corynebacterium</taxon>
    </lineage>
</organism>
<evidence type="ECO:0000313" key="11">
    <source>
        <dbReference type="EMBL" id="EKX90827.1"/>
    </source>
</evidence>
<dbReference type="Proteomes" id="UP000010445">
    <property type="component" value="Unassembled WGS sequence"/>
</dbReference>
<evidence type="ECO:0000256" key="2">
    <source>
        <dbReference type="ARBA" id="ARBA00012438"/>
    </source>
</evidence>
<evidence type="ECO:0000313" key="12">
    <source>
        <dbReference type="Proteomes" id="UP000010445"/>
    </source>
</evidence>
<comment type="caution">
    <text evidence="11">The sequence shown here is derived from an EMBL/GenBank/DDBJ whole genome shotgun (WGS) entry which is preliminary data.</text>
</comment>
<dbReference type="SUPFAM" id="SSF55874">
    <property type="entry name" value="ATPase domain of HSP90 chaperone/DNA topoisomerase II/histidine kinase"/>
    <property type="match status" value="1"/>
</dbReference>
<keyword evidence="4" id="KW-0808">Transferase</keyword>
<evidence type="ECO:0000256" key="7">
    <source>
        <dbReference type="ARBA" id="ARBA00022840"/>
    </source>
</evidence>
<comment type="catalytic activity">
    <reaction evidence="1">
        <text>ATP + protein L-histidine = ADP + protein N-phospho-L-histidine.</text>
        <dbReference type="EC" id="2.7.13.3"/>
    </reaction>
</comment>
<feature type="transmembrane region" description="Helical" evidence="9">
    <location>
        <begin position="155"/>
        <end position="175"/>
    </location>
</feature>
<accession>L1MHY3</accession>
<gene>
    <name evidence="11" type="ORF">HMPREF9997_00891</name>
</gene>
<evidence type="ECO:0000256" key="6">
    <source>
        <dbReference type="ARBA" id="ARBA00022777"/>
    </source>
</evidence>
<feature type="transmembrane region" description="Helical" evidence="9">
    <location>
        <begin position="57"/>
        <end position="76"/>
    </location>
</feature>
<keyword evidence="9" id="KW-0472">Membrane</keyword>
<evidence type="ECO:0000256" key="5">
    <source>
        <dbReference type="ARBA" id="ARBA00022741"/>
    </source>
</evidence>
<dbReference type="STRING" id="1035195.HMPREF9997_00891"/>
<dbReference type="Gene3D" id="3.30.565.10">
    <property type="entry name" value="Histidine kinase-like ATPase, C-terminal domain"/>
    <property type="match status" value="1"/>
</dbReference>
<keyword evidence="3" id="KW-0597">Phosphoprotein</keyword>
<dbReference type="GO" id="GO:0005524">
    <property type="term" value="F:ATP binding"/>
    <property type="evidence" value="ECO:0007669"/>
    <property type="project" value="UniProtKB-KW"/>
</dbReference>
<dbReference type="eggNOG" id="COG4585">
    <property type="taxonomic scope" value="Bacteria"/>
</dbReference>
<keyword evidence="9" id="KW-0812">Transmembrane</keyword>
<keyword evidence="12" id="KW-1185">Reference proteome</keyword>
<protein>
    <recommendedName>
        <fullName evidence="2">histidine kinase</fullName>
        <ecNumber evidence="2">2.7.13.3</ecNumber>
    </recommendedName>
</protein>
<evidence type="ECO:0000256" key="9">
    <source>
        <dbReference type="SAM" id="Phobius"/>
    </source>
</evidence>
<evidence type="ECO:0000256" key="4">
    <source>
        <dbReference type="ARBA" id="ARBA00022679"/>
    </source>
</evidence>
<dbReference type="AlphaFoldDB" id="L1MHY3"/>
<evidence type="ECO:0000256" key="3">
    <source>
        <dbReference type="ARBA" id="ARBA00022553"/>
    </source>
</evidence>
<dbReference type="EMBL" id="AMEM01000016">
    <property type="protein sequence ID" value="EKX90827.1"/>
    <property type="molecule type" value="Genomic_DNA"/>
</dbReference>
<dbReference type="PATRIC" id="fig|1035195.3.peg.794"/>
<dbReference type="InterPro" id="IPR011712">
    <property type="entry name" value="Sig_transdc_His_kin_sub3_dim/P"/>
</dbReference>
<keyword evidence="6 11" id="KW-0418">Kinase</keyword>
<proteinExistence type="predicted"/>
<dbReference type="GO" id="GO:0016020">
    <property type="term" value="C:membrane"/>
    <property type="evidence" value="ECO:0007669"/>
    <property type="project" value="InterPro"/>
</dbReference>
<dbReference type="GO" id="GO:0046983">
    <property type="term" value="F:protein dimerization activity"/>
    <property type="evidence" value="ECO:0007669"/>
    <property type="project" value="InterPro"/>
</dbReference>
<keyword evidence="8" id="KW-0902">Two-component regulatory system</keyword>
<reference evidence="11 12" key="1">
    <citation type="submission" date="2012-05" db="EMBL/GenBank/DDBJ databases">
        <authorList>
            <person name="Weinstock G."/>
            <person name="Sodergren E."/>
            <person name="Lobos E.A."/>
            <person name="Fulton L."/>
            <person name="Fulton R."/>
            <person name="Courtney L."/>
            <person name="Fronick C."/>
            <person name="O'Laughlin M."/>
            <person name="Godfrey J."/>
            <person name="Wilson R.M."/>
            <person name="Miner T."/>
            <person name="Farmer C."/>
            <person name="Delehaunty K."/>
            <person name="Cordes M."/>
            <person name="Minx P."/>
            <person name="Tomlinson C."/>
            <person name="Chen J."/>
            <person name="Wollam A."/>
            <person name="Pepin K.H."/>
            <person name="Bhonagiri V."/>
            <person name="Zhang X."/>
            <person name="Suruliraj S."/>
            <person name="Warren W."/>
            <person name="Mitreva M."/>
            <person name="Mardis E.R."/>
            <person name="Wilson R.K."/>
        </authorList>
    </citation>
    <scope>NUCLEOTIDE SEQUENCE [LARGE SCALE GENOMIC DNA]</scope>
    <source>
        <strain evidence="11 12">F0235</strain>
    </source>
</reference>
<feature type="transmembrane region" description="Helical" evidence="9">
    <location>
        <begin position="124"/>
        <end position="143"/>
    </location>
</feature>
<feature type="transmembrane region" description="Helical" evidence="9">
    <location>
        <begin position="88"/>
        <end position="117"/>
    </location>
</feature>
<keyword evidence="5" id="KW-0547">Nucleotide-binding</keyword>
<dbReference type="InterPro" id="IPR036890">
    <property type="entry name" value="HATPase_C_sf"/>
</dbReference>
<evidence type="ECO:0000256" key="8">
    <source>
        <dbReference type="ARBA" id="ARBA00023012"/>
    </source>
</evidence>
<keyword evidence="9" id="KW-1133">Transmembrane helix</keyword>
<feature type="transmembrane region" description="Helical" evidence="9">
    <location>
        <begin position="23"/>
        <end position="45"/>
    </location>
</feature>
<name>L1MHY3_9CORY</name>
<dbReference type="GO" id="GO:0000155">
    <property type="term" value="F:phosphorelay sensor kinase activity"/>
    <property type="evidence" value="ECO:0007669"/>
    <property type="project" value="InterPro"/>
</dbReference>
<dbReference type="Pfam" id="PF07730">
    <property type="entry name" value="HisKA_3"/>
    <property type="match status" value="1"/>
</dbReference>
<dbReference type="PANTHER" id="PTHR24421:SF10">
    <property type="entry name" value="NITRATE_NITRITE SENSOR PROTEIN NARQ"/>
    <property type="match status" value="1"/>
</dbReference>
<dbReference type="InterPro" id="IPR050482">
    <property type="entry name" value="Sensor_HK_TwoCompSys"/>
</dbReference>
<dbReference type="CDD" id="cd16917">
    <property type="entry name" value="HATPase_UhpB-NarQ-NarX-like"/>
    <property type="match status" value="1"/>
</dbReference>
<dbReference type="PANTHER" id="PTHR24421">
    <property type="entry name" value="NITRATE/NITRITE SENSOR PROTEIN NARX-RELATED"/>
    <property type="match status" value="1"/>
</dbReference>
<evidence type="ECO:0000259" key="10">
    <source>
        <dbReference type="Pfam" id="PF07730"/>
    </source>
</evidence>
<sequence length="399" mass="44434">MGTHTSLLLKFIFMALNYRSPGFYLVAFSLVSIILLCLEPLFYAGKFSDRLYFYAQVRLAIAIILVAIDAFLLYYWSKNPHNKLLSAVITVINIILFVGGDVYIASSTMAVALWVVLRSFGMRICLIIIATFVMVESPIIYVIKRESEMDLLWREVRMCILLVLYLLLAWVLSSFEEAAERERKLAVAAAVDNERSEAARMLHDGIGQQLVAITMSFDVAKALKTTKEEDAWMEVEHAHTVATQALRDLRRWVRALDPPPAPVPEDSIQLVTVLESLSQAFASTGLEFYIQSPQAKHHLGATAGEIFQVTAREGLSNALRHGHPEALQFTLRCTDDAATLTVEDFSTSLQRSILAESEDEGYGLRSLRERAEQAGGTLHAEPTAEGFFLGVSLPLTESV</sequence>
<dbReference type="HOGENOM" id="CLU_729039_0_0_11"/>
<dbReference type="Gene3D" id="1.20.5.1930">
    <property type="match status" value="1"/>
</dbReference>
<dbReference type="EC" id="2.7.13.3" evidence="2"/>
<keyword evidence="7" id="KW-0067">ATP-binding</keyword>
<feature type="domain" description="Signal transduction histidine kinase subgroup 3 dimerisation and phosphoacceptor" evidence="10">
    <location>
        <begin position="194"/>
        <end position="259"/>
    </location>
</feature>